<evidence type="ECO:0000313" key="2">
    <source>
        <dbReference type="EMBL" id="MPN00066.1"/>
    </source>
</evidence>
<gene>
    <name evidence="2" type="ORF">SDC9_147260</name>
</gene>
<dbReference type="EMBL" id="VSSQ01046114">
    <property type="protein sequence ID" value="MPN00066.1"/>
    <property type="molecule type" value="Genomic_DNA"/>
</dbReference>
<evidence type="ECO:0000256" key="1">
    <source>
        <dbReference type="SAM" id="MobiDB-lite"/>
    </source>
</evidence>
<accession>A0A645EF74</accession>
<dbReference type="AlphaFoldDB" id="A0A645EF74"/>
<sequence length="211" mass="22882">MVCIGERSGVKGATDQAGFGQHGAPRGGGHAAKRQPCVGDDAVLMRDRKSGEDGRDVLIVAFGHFPRPDQRLAVALAVERDTYRTHELAGGQVFLLIAKVERLEWQLALLLASLQHDFGTDRDQRGHGVSDRAAVGNVAAQRAGIADGSRRKAPPEFGEFRVVRQDVVEGVLQRDGSADLERICAEFDAGQFAHATEIEQYWQCAELLGDP</sequence>
<name>A0A645EF74_9ZZZZ</name>
<feature type="region of interest" description="Disordered" evidence="1">
    <location>
        <begin position="14"/>
        <end position="35"/>
    </location>
</feature>
<protein>
    <submittedName>
        <fullName evidence="2">Uncharacterized protein</fullName>
    </submittedName>
</protein>
<reference evidence="2" key="1">
    <citation type="submission" date="2019-08" db="EMBL/GenBank/DDBJ databases">
        <authorList>
            <person name="Kucharzyk K."/>
            <person name="Murdoch R.W."/>
            <person name="Higgins S."/>
            <person name="Loffler F."/>
        </authorList>
    </citation>
    <scope>NUCLEOTIDE SEQUENCE</scope>
</reference>
<comment type="caution">
    <text evidence="2">The sequence shown here is derived from an EMBL/GenBank/DDBJ whole genome shotgun (WGS) entry which is preliminary data.</text>
</comment>
<proteinExistence type="predicted"/>
<organism evidence="2">
    <name type="scientific">bioreactor metagenome</name>
    <dbReference type="NCBI Taxonomy" id="1076179"/>
    <lineage>
        <taxon>unclassified sequences</taxon>
        <taxon>metagenomes</taxon>
        <taxon>ecological metagenomes</taxon>
    </lineage>
</organism>